<sequence length="152" mass="17749">MKRITILFFIMFTVLIHSQQKKFTQTGPQKLNKEQHHFIKSINEYYPEFSLDNAIRNVLDEKKQITESYLEFKNPPNDCDDYLITVQSDNKQLDYEFDFGAGNGNAIFKGTVYLFGVDVYKTELVTKAGKLFFTLYKNGKEVFSENPYKGLN</sequence>
<dbReference type="RefSeq" id="WP_264288567.1">
    <property type="nucleotide sequence ID" value="NZ_JAOZEV010000022.1"/>
</dbReference>
<accession>A0A9X3HNY0</accession>
<dbReference type="AlphaFoldDB" id="A0A9X3HNY0"/>
<evidence type="ECO:0000313" key="2">
    <source>
        <dbReference type="Proteomes" id="UP001151133"/>
    </source>
</evidence>
<comment type="caution">
    <text evidence="1">The sequence shown here is derived from an EMBL/GenBank/DDBJ whole genome shotgun (WGS) entry which is preliminary data.</text>
</comment>
<name>A0A9X3HNY0_9FLAO</name>
<proteinExistence type="predicted"/>
<reference evidence="1" key="1">
    <citation type="submission" date="2022-10" db="EMBL/GenBank/DDBJ databases">
        <title>Two novel species of Flavobacterium.</title>
        <authorList>
            <person name="Liu Q."/>
            <person name="Xin Y.-H."/>
        </authorList>
    </citation>
    <scope>NUCLEOTIDE SEQUENCE</scope>
    <source>
        <strain evidence="1">LS1R47</strain>
    </source>
</reference>
<dbReference type="EMBL" id="JAOZEV010000022">
    <property type="protein sequence ID" value="MCV9934388.1"/>
    <property type="molecule type" value="Genomic_DNA"/>
</dbReference>
<organism evidence="1 2">
    <name type="scientific">Flavobacterium frigoritolerans</name>
    <dbReference type="NCBI Taxonomy" id="2987686"/>
    <lineage>
        <taxon>Bacteria</taxon>
        <taxon>Pseudomonadati</taxon>
        <taxon>Bacteroidota</taxon>
        <taxon>Flavobacteriia</taxon>
        <taxon>Flavobacteriales</taxon>
        <taxon>Flavobacteriaceae</taxon>
        <taxon>Flavobacterium</taxon>
    </lineage>
</organism>
<evidence type="ECO:0000313" key="1">
    <source>
        <dbReference type="EMBL" id="MCV9934388.1"/>
    </source>
</evidence>
<keyword evidence="2" id="KW-1185">Reference proteome</keyword>
<gene>
    <name evidence="1" type="ORF">OIU80_19080</name>
</gene>
<protein>
    <submittedName>
        <fullName evidence="1">Uncharacterized protein</fullName>
    </submittedName>
</protein>
<dbReference type="Proteomes" id="UP001151133">
    <property type="component" value="Unassembled WGS sequence"/>
</dbReference>